<dbReference type="Pfam" id="PF09611">
    <property type="entry name" value="Cas_Csy1"/>
    <property type="match status" value="1"/>
</dbReference>
<comment type="caution">
    <text evidence="1">The sequence shown here is derived from an EMBL/GenBank/DDBJ whole genome shotgun (WGS) entry which is preliminary data.</text>
</comment>
<dbReference type="CDD" id="cd09735">
    <property type="entry name" value="Csy1_I-F"/>
    <property type="match status" value="1"/>
</dbReference>
<organism evidence="1 2">
    <name type="scientific">Serratia proteamaculans</name>
    <dbReference type="NCBI Taxonomy" id="28151"/>
    <lineage>
        <taxon>Bacteria</taxon>
        <taxon>Pseudomonadati</taxon>
        <taxon>Pseudomonadota</taxon>
        <taxon>Gammaproteobacteria</taxon>
        <taxon>Enterobacterales</taxon>
        <taxon>Yersiniaceae</taxon>
        <taxon>Serratia</taxon>
    </lineage>
</organism>
<evidence type="ECO:0000313" key="2">
    <source>
        <dbReference type="Proteomes" id="UP000639004"/>
    </source>
</evidence>
<dbReference type="RefSeq" id="WP_129937976.1">
    <property type="nucleotide sequence ID" value="NZ_CAMITK010000002.1"/>
</dbReference>
<gene>
    <name evidence="1" type="primary">csy1</name>
    <name evidence="1" type="ORF">JEQ07_15020</name>
</gene>
<sequence length="454" mass="51270">MNKNGFSELIVEYIASRKQPKLEALEKDLAKRLAGLTEAEEIAVAKQTALEQRQELEKNYTPRDWLTDAASRAGQISLVTHALKFTHSDAKGSSIFATGSASLATDRLSSASLSQPAIDAVGNAAALDVAKLLQLEYEGESLIACLSRGDSTPLAVFAENPQQLELWVAGFKQVLANKTLSSHTLAKQLYFPVGPNEYHLLSPLFSSSLAHAMHQRISDARFSDAAKESYQALKAGEWSPSPRVIYPKTAVLNMGGTKPQNISYLNSVRGGRAWLLPCSAPVWLSVNKPPLNQHSIFQERKAFSAMARDTVWQLKQYLRGVNQSSENTAEIRQQRSAYLDEIIDILFGYVAGIQNCEDWQCWSQSEGCQLSRAQQLWLDPWRMNQDEDFRFEREGDDWKKEIALDFGVWLNHQLKSEEMKFSEVERREWSTAPLFKRRLREFEAEFKGDFAWEL</sequence>
<dbReference type="NCBIfam" id="TIGR02564">
    <property type="entry name" value="cas_Csy1"/>
    <property type="match status" value="1"/>
</dbReference>
<dbReference type="InterPro" id="IPR013397">
    <property type="entry name" value="CRISPR-assoc_prot_Csy1"/>
</dbReference>
<evidence type="ECO:0000313" key="1">
    <source>
        <dbReference type="EMBL" id="MBI6181702.1"/>
    </source>
</evidence>
<dbReference type="EMBL" id="JAEHSL010000011">
    <property type="protein sequence ID" value="MBI6181702.1"/>
    <property type="molecule type" value="Genomic_DNA"/>
</dbReference>
<dbReference type="Proteomes" id="UP000639004">
    <property type="component" value="Unassembled WGS sequence"/>
</dbReference>
<keyword evidence="2" id="KW-1185">Reference proteome</keyword>
<protein>
    <submittedName>
        <fullName evidence="1">Type I-F CRISPR-associated protein Csy1</fullName>
    </submittedName>
</protein>
<reference evidence="1 2" key="1">
    <citation type="submission" date="2020-12" db="EMBL/GenBank/DDBJ databases">
        <title>Enhanced detection system for hospital associated transmission using whole genome sequencing surveillance.</title>
        <authorList>
            <person name="Harrison L.H."/>
            <person name="Van Tyne D."/>
            <person name="Marsh J.W."/>
            <person name="Griffith M.P."/>
            <person name="Snyder D.J."/>
            <person name="Cooper V.S."/>
            <person name="Mustapha M."/>
        </authorList>
    </citation>
    <scope>NUCLEOTIDE SEQUENCE [LARGE SCALE GENOMIC DNA]</scope>
    <source>
        <strain evidence="1 2">SER00238</strain>
    </source>
</reference>
<accession>A0ABS0TTM1</accession>
<proteinExistence type="predicted"/>
<name>A0ABS0TTM1_SERPR</name>